<accession>A0ABU7PMD9</accession>
<dbReference type="EMBL" id="JAZEWV010000068">
    <property type="protein sequence ID" value="MEE4547005.1"/>
    <property type="molecule type" value="Genomic_DNA"/>
</dbReference>
<dbReference type="Proteomes" id="UP001344658">
    <property type="component" value="Unassembled WGS sequence"/>
</dbReference>
<organism evidence="2 3">
    <name type="scientific">Actinacidiphila polyblastidii</name>
    <dbReference type="NCBI Taxonomy" id="3110430"/>
    <lineage>
        <taxon>Bacteria</taxon>
        <taxon>Bacillati</taxon>
        <taxon>Actinomycetota</taxon>
        <taxon>Actinomycetes</taxon>
        <taxon>Kitasatosporales</taxon>
        <taxon>Streptomycetaceae</taxon>
        <taxon>Actinacidiphila</taxon>
    </lineage>
</organism>
<name>A0ABU7PMD9_9ACTN</name>
<reference evidence="2 3" key="1">
    <citation type="submission" date="2023-12" db="EMBL/GenBank/DDBJ databases">
        <title>Streptomyces sp. V4-01.</title>
        <authorList>
            <person name="Somphong A."/>
            <person name="Phongsopitanun W."/>
        </authorList>
    </citation>
    <scope>NUCLEOTIDE SEQUENCE [LARGE SCALE GENOMIC DNA]</scope>
    <source>
        <strain evidence="2 3">V4-01</strain>
    </source>
</reference>
<dbReference type="Gene3D" id="2.30.30.40">
    <property type="entry name" value="SH3 Domains"/>
    <property type="match status" value="1"/>
</dbReference>
<evidence type="ECO:0008006" key="4">
    <source>
        <dbReference type="Google" id="ProtNLM"/>
    </source>
</evidence>
<proteinExistence type="predicted"/>
<evidence type="ECO:0000313" key="2">
    <source>
        <dbReference type="EMBL" id="MEE4547005.1"/>
    </source>
</evidence>
<keyword evidence="1" id="KW-0732">Signal</keyword>
<dbReference type="RefSeq" id="WP_330800986.1">
    <property type="nucleotide sequence ID" value="NZ_JAZEWV010000068.1"/>
</dbReference>
<evidence type="ECO:0000256" key="1">
    <source>
        <dbReference type="SAM" id="SignalP"/>
    </source>
</evidence>
<feature type="chain" id="PRO_5045058228" description="SH3 domain-containing protein" evidence="1">
    <location>
        <begin position="27"/>
        <end position="127"/>
    </location>
</feature>
<sequence>MKRLVIGAALGVAILSGVIVAPPALASPAHSATPQAAWCGWTPANNSNVPGTFSNAGVNIRNGQYTNCTVLGAGYNGHDLTFRCFADGTSVGGNGVWIYLTDRTTGVTGWASAAYIWGYGENPIVHC</sequence>
<evidence type="ECO:0000313" key="3">
    <source>
        <dbReference type="Proteomes" id="UP001344658"/>
    </source>
</evidence>
<protein>
    <recommendedName>
        <fullName evidence="4">SH3 domain-containing protein</fullName>
    </recommendedName>
</protein>
<feature type="signal peptide" evidence="1">
    <location>
        <begin position="1"/>
        <end position="26"/>
    </location>
</feature>
<gene>
    <name evidence="2" type="ORF">V2S66_34200</name>
</gene>
<keyword evidence="3" id="KW-1185">Reference proteome</keyword>
<comment type="caution">
    <text evidence="2">The sequence shown here is derived from an EMBL/GenBank/DDBJ whole genome shotgun (WGS) entry which is preliminary data.</text>
</comment>